<gene>
    <name evidence="1" type="ORF">ACFODZ_04885</name>
</gene>
<dbReference type="InterPro" id="IPR015915">
    <property type="entry name" value="Kelch-typ_b-propeller"/>
</dbReference>
<dbReference type="PANTHER" id="PTHR45632">
    <property type="entry name" value="LD33804P"/>
    <property type="match status" value="1"/>
</dbReference>
<dbReference type="Proteomes" id="UP001595533">
    <property type="component" value="Unassembled WGS sequence"/>
</dbReference>
<keyword evidence="2" id="KW-1185">Reference proteome</keyword>
<organism evidence="1 2">
    <name type="scientific">Marinicella sediminis</name>
    <dbReference type="NCBI Taxonomy" id="1792834"/>
    <lineage>
        <taxon>Bacteria</taxon>
        <taxon>Pseudomonadati</taxon>
        <taxon>Pseudomonadota</taxon>
        <taxon>Gammaproteobacteria</taxon>
        <taxon>Lysobacterales</taxon>
        <taxon>Marinicellaceae</taxon>
        <taxon>Marinicella</taxon>
    </lineage>
</organism>
<evidence type="ECO:0000313" key="2">
    <source>
        <dbReference type="Proteomes" id="UP001595533"/>
    </source>
</evidence>
<dbReference type="EMBL" id="JBHRTS010000002">
    <property type="protein sequence ID" value="MFC3193577.1"/>
    <property type="molecule type" value="Genomic_DNA"/>
</dbReference>
<dbReference type="Pfam" id="PF24681">
    <property type="entry name" value="Kelch_KLHDC2_KLHL20_DRC7"/>
    <property type="match status" value="1"/>
</dbReference>
<sequence length="349" mass="38341">MLKLLLCCLLLLSCQQQRPDVSNKLPDSLPQPLTNHAVAALTVDGQPQIYSFNGLRAGKGYQDITNQATVWRAGQWHTLSTPLSQPPVLASVAVAVGEAVYLFGGYTVAPDHSELSVPNVWKIDARTDRWQALPPMPTPVDDTVALVYQQRYIYLISGWHDVDNVALVQVLDTVSLTWQQATPYPLPPVFGHAGAMIGHQMVICDGVKVSWSGEKKSFSPSPACALGEISVTDPTKIAWQTIPHHSGVAYYRMAATDDGRQRLVFAAGSDNPYNYNGIGYNQEPAAPSGDLRIYNLQQRNWEISHDVLSPTMDHRSLLRLGDQGLILGGMLANQKVDDGIIYFPLLNKE</sequence>
<dbReference type="SUPFAM" id="SSF117281">
    <property type="entry name" value="Kelch motif"/>
    <property type="match status" value="1"/>
</dbReference>
<accession>A0ABV7J8U1</accession>
<evidence type="ECO:0000313" key="1">
    <source>
        <dbReference type="EMBL" id="MFC3193577.1"/>
    </source>
</evidence>
<proteinExistence type="predicted"/>
<protein>
    <submittedName>
        <fullName evidence="1">Kelch repeat-containing protein</fullName>
    </submittedName>
</protein>
<dbReference type="Gene3D" id="2.120.10.80">
    <property type="entry name" value="Kelch-type beta propeller"/>
    <property type="match status" value="1"/>
</dbReference>
<reference evidence="2" key="1">
    <citation type="journal article" date="2019" name="Int. J. Syst. Evol. Microbiol.">
        <title>The Global Catalogue of Microorganisms (GCM) 10K type strain sequencing project: providing services to taxonomists for standard genome sequencing and annotation.</title>
        <authorList>
            <consortium name="The Broad Institute Genomics Platform"/>
            <consortium name="The Broad Institute Genome Sequencing Center for Infectious Disease"/>
            <person name="Wu L."/>
            <person name="Ma J."/>
        </authorList>
    </citation>
    <scope>NUCLEOTIDE SEQUENCE [LARGE SCALE GENOMIC DNA]</scope>
    <source>
        <strain evidence="2">KCTC 42953</strain>
    </source>
</reference>
<dbReference type="RefSeq" id="WP_157892706.1">
    <property type="nucleotide sequence ID" value="NZ_JBHRTS010000002.1"/>
</dbReference>
<name>A0ABV7J8U1_9GAMM</name>
<comment type="caution">
    <text evidence="1">The sequence shown here is derived from an EMBL/GenBank/DDBJ whole genome shotgun (WGS) entry which is preliminary data.</text>
</comment>